<dbReference type="NCBIfam" id="NF011118">
    <property type="entry name" value="PRK14548.1"/>
    <property type="match status" value="1"/>
</dbReference>
<keyword evidence="2" id="KW-0699">rRNA-binding</keyword>
<evidence type="ECO:0008006" key="7">
    <source>
        <dbReference type="Google" id="ProtNLM"/>
    </source>
</evidence>
<dbReference type="EMBL" id="LAZR01000809">
    <property type="protein sequence ID" value="KKN57325.1"/>
    <property type="molecule type" value="Genomic_DNA"/>
</dbReference>
<dbReference type="Gene3D" id="3.30.70.330">
    <property type="match status" value="1"/>
</dbReference>
<dbReference type="SUPFAM" id="SSF54189">
    <property type="entry name" value="Ribosomal proteins S24e, L23 and L15e"/>
    <property type="match status" value="1"/>
</dbReference>
<accession>A0A0F9RLC1</accession>
<keyword evidence="3" id="KW-0694">RNA-binding</keyword>
<evidence type="ECO:0000256" key="1">
    <source>
        <dbReference type="ARBA" id="ARBA00006700"/>
    </source>
</evidence>
<dbReference type="InterPro" id="IPR019985">
    <property type="entry name" value="Ribosomal_uL23"/>
</dbReference>
<dbReference type="GO" id="GO:0019843">
    <property type="term" value="F:rRNA binding"/>
    <property type="evidence" value="ECO:0007669"/>
    <property type="project" value="UniProtKB-KW"/>
</dbReference>
<proteinExistence type="inferred from homology"/>
<dbReference type="GO" id="GO:0006412">
    <property type="term" value="P:translation"/>
    <property type="evidence" value="ECO:0007669"/>
    <property type="project" value="InterPro"/>
</dbReference>
<reference evidence="6" key="1">
    <citation type="journal article" date="2015" name="Nature">
        <title>Complex archaea that bridge the gap between prokaryotes and eukaryotes.</title>
        <authorList>
            <person name="Spang A."/>
            <person name="Saw J.H."/>
            <person name="Jorgensen S.L."/>
            <person name="Zaremba-Niedzwiedzka K."/>
            <person name="Martijn J."/>
            <person name="Lind A.E."/>
            <person name="van Eijk R."/>
            <person name="Schleper C."/>
            <person name="Guy L."/>
            <person name="Ettema T.J."/>
        </authorList>
    </citation>
    <scope>NUCLEOTIDE SEQUENCE</scope>
</reference>
<dbReference type="InterPro" id="IPR012677">
    <property type="entry name" value="Nucleotide-bd_a/b_plait_sf"/>
</dbReference>
<keyword evidence="5" id="KW-0687">Ribonucleoprotein</keyword>
<dbReference type="InterPro" id="IPR012678">
    <property type="entry name" value="Ribosomal_uL23/eL15/eS24_sf"/>
</dbReference>
<dbReference type="GO" id="GO:0005840">
    <property type="term" value="C:ribosome"/>
    <property type="evidence" value="ECO:0007669"/>
    <property type="project" value="UniProtKB-KW"/>
</dbReference>
<dbReference type="GO" id="GO:1990904">
    <property type="term" value="C:ribonucleoprotein complex"/>
    <property type="evidence" value="ECO:0007669"/>
    <property type="project" value="UniProtKB-KW"/>
</dbReference>
<dbReference type="GO" id="GO:0003735">
    <property type="term" value="F:structural constituent of ribosome"/>
    <property type="evidence" value="ECO:0007669"/>
    <property type="project" value="InterPro"/>
</dbReference>
<dbReference type="PANTHER" id="PTHR11620">
    <property type="entry name" value="60S RIBOSOMAL PROTEIN L23A"/>
    <property type="match status" value="1"/>
</dbReference>
<sequence length="87" mass="10099">MENFYTIIKRPLITEKTFDLIEKENKLVFIVDRSANKTQIKRAIEKIHNIKVIRVNTMITTKGEKKAFVKLHPDNSAQDIAIDLGIF</sequence>
<evidence type="ECO:0000256" key="2">
    <source>
        <dbReference type="ARBA" id="ARBA00022730"/>
    </source>
</evidence>
<protein>
    <recommendedName>
        <fullName evidence="7">Ribosomal protein L23/L25 N-terminal domain-containing protein</fullName>
    </recommendedName>
</protein>
<dbReference type="HAMAP" id="MF_01369_A">
    <property type="entry name" value="Ribosomal_uL23_A"/>
    <property type="match status" value="1"/>
</dbReference>
<dbReference type="FunFam" id="3.30.70.330:FF:000532">
    <property type="entry name" value="50S ribosomal protein L23"/>
    <property type="match status" value="1"/>
</dbReference>
<gene>
    <name evidence="6" type="ORF">LCGC14_0563530</name>
</gene>
<name>A0A0F9RLC1_9ZZZZ</name>
<evidence type="ECO:0000256" key="3">
    <source>
        <dbReference type="ARBA" id="ARBA00022884"/>
    </source>
</evidence>
<dbReference type="NCBIfam" id="TIGR03636">
    <property type="entry name" value="uL23_arch"/>
    <property type="match status" value="1"/>
</dbReference>
<organism evidence="6">
    <name type="scientific">marine sediment metagenome</name>
    <dbReference type="NCBI Taxonomy" id="412755"/>
    <lineage>
        <taxon>unclassified sequences</taxon>
        <taxon>metagenomes</taxon>
        <taxon>ecological metagenomes</taxon>
    </lineage>
</organism>
<comment type="similarity">
    <text evidence="1">Belongs to the universal ribosomal protein uL23 family.</text>
</comment>
<evidence type="ECO:0000256" key="4">
    <source>
        <dbReference type="ARBA" id="ARBA00022980"/>
    </source>
</evidence>
<keyword evidence="4" id="KW-0689">Ribosomal protein</keyword>
<dbReference type="InterPro" id="IPR013025">
    <property type="entry name" value="Ribosomal_uL23-like"/>
</dbReference>
<evidence type="ECO:0000313" key="6">
    <source>
        <dbReference type="EMBL" id="KKN57325.1"/>
    </source>
</evidence>
<comment type="caution">
    <text evidence="6">The sequence shown here is derived from an EMBL/GenBank/DDBJ whole genome shotgun (WGS) entry which is preliminary data.</text>
</comment>
<dbReference type="Pfam" id="PF00276">
    <property type="entry name" value="Ribosomal_L23"/>
    <property type="match status" value="1"/>
</dbReference>
<dbReference type="HAMAP" id="MF_01369_B">
    <property type="entry name" value="Ribosomal_uL23_B"/>
    <property type="match status" value="1"/>
</dbReference>
<dbReference type="AlphaFoldDB" id="A0A0F9RLC1"/>
<evidence type="ECO:0000256" key="5">
    <source>
        <dbReference type="ARBA" id="ARBA00023274"/>
    </source>
</evidence>